<dbReference type="Proteomes" id="UP001391051">
    <property type="component" value="Unassembled WGS sequence"/>
</dbReference>
<proteinExistence type="predicted"/>
<keyword evidence="1" id="KW-0732">Signal</keyword>
<protein>
    <submittedName>
        <fullName evidence="2">Uncharacterized protein</fullName>
    </submittedName>
</protein>
<feature type="chain" id="PRO_5046931864" evidence="1">
    <location>
        <begin position="21"/>
        <end position="93"/>
    </location>
</feature>
<reference evidence="2 3" key="1">
    <citation type="submission" date="2023-01" db="EMBL/GenBank/DDBJ databases">
        <title>Analysis of 21 Apiospora genomes using comparative genomics revels a genus with tremendous synthesis potential of carbohydrate active enzymes and secondary metabolites.</title>
        <authorList>
            <person name="Sorensen T."/>
        </authorList>
    </citation>
    <scope>NUCLEOTIDE SEQUENCE [LARGE SCALE GENOMIC DNA]</scope>
    <source>
        <strain evidence="2 3">CBS 24483</strain>
    </source>
</reference>
<evidence type="ECO:0000256" key="1">
    <source>
        <dbReference type="SAM" id="SignalP"/>
    </source>
</evidence>
<comment type="caution">
    <text evidence="2">The sequence shown here is derived from an EMBL/GenBank/DDBJ whole genome shotgun (WGS) entry which is preliminary data.</text>
</comment>
<accession>A0ABR1PVE4</accession>
<gene>
    <name evidence="2" type="ORF">PG986_013380</name>
</gene>
<evidence type="ECO:0000313" key="3">
    <source>
        <dbReference type="Proteomes" id="UP001391051"/>
    </source>
</evidence>
<organism evidence="2 3">
    <name type="scientific">Apiospora aurea</name>
    <dbReference type="NCBI Taxonomy" id="335848"/>
    <lineage>
        <taxon>Eukaryota</taxon>
        <taxon>Fungi</taxon>
        <taxon>Dikarya</taxon>
        <taxon>Ascomycota</taxon>
        <taxon>Pezizomycotina</taxon>
        <taxon>Sordariomycetes</taxon>
        <taxon>Xylariomycetidae</taxon>
        <taxon>Amphisphaeriales</taxon>
        <taxon>Apiosporaceae</taxon>
        <taxon>Apiospora</taxon>
    </lineage>
</organism>
<evidence type="ECO:0000313" key="2">
    <source>
        <dbReference type="EMBL" id="KAK7940993.1"/>
    </source>
</evidence>
<keyword evidence="3" id="KW-1185">Reference proteome</keyword>
<sequence>MQSILAVVLLAIAALEGVVAAPLASAAAIDVRTNEAPQASPAFDGAEDIYGEVVPLAHPSPRPFSSVVRRVYMHTPEGFELTPCHRTRSRRRR</sequence>
<dbReference type="EMBL" id="JAQQWE010000009">
    <property type="protein sequence ID" value="KAK7940993.1"/>
    <property type="molecule type" value="Genomic_DNA"/>
</dbReference>
<dbReference type="GeneID" id="92082664"/>
<feature type="signal peptide" evidence="1">
    <location>
        <begin position="1"/>
        <end position="20"/>
    </location>
</feature>
<name>A0ABR1PVE4_9PEZI</name>
<dbReference type="RefSeq" id="XP_066693745.1">
    <property type="nucleotide sequence ID" value="XM_066849602.1"/>
</dbReference>